<evidence type="ECO:0000259" key="21">
    <source>
        <dbReference type="PROSITE" id="PS50229"/>
    </source>
</evidence>
<dbReference type="OrthoDB" id="31170at2759"/>
<dbReference type="GO" id="GO:0007411">
    <property type="term" value="P:axon guidance"/>
    <property type="evidence" value="ECO:0007669"/>
    <property type="project" value="TreeGrafter"/>
</dbReference>
<dbReference type="InterPro" id="IPR038023">
    <property type="entry name" value="VASP_sf"/>
</dbReference>
<dbReference type="AlphaFoldDB" id="A0A6P8GFE4"/>
<dbReference type="GO" id="GO:0003779">
    <property type="term" value="F:actin binding"/>
    <property type="evidence" value="ECO:0007669"/>
    <property type="project" value="UniProtKB-KW"/>
</dbReference>
<evidence type="ECO:0000256" key="19">
    <source>
        <dbReference type="SAM" id="Coils"/>
    </source>
</evidence>
<feature type="region of interest" description="Disordered" evidence="20">
    <location>
        <begin position="705"/>
        <end position="781"/>
    </location>
</feature>
<evidence type="ECO:0000256" key="9">
    <source>
        <dbReference type="ARBA" id="ARBA00022949"/>
    </source>
</evidence>
<evidence type="ECO:0000313" key="22">
    <source>
        <dbReference type="Proteomes" id="UP000515152"/>
    </source>
</evidence>
<dbReference type="CDD" id="cd01207">
    <property type="entry name" value="EVH1_Ena_VASP-like"/>
    <property type="match status" value="1"/>
</dbReference>
<dbReference type="Gene3D" id="1.20.5.1160">
    <property type="entry name" value="Vasodilator-stimulated phosphoprotein"/>
    <property type="match status" value="1"/>
</dbReference>
<feature type="compositionally biased region" description="Low complexity" evidence="20">
    <location>
        <begin position="514"/>
        <end position="524"/>
    </location>
</feature>
<keyword evidence="13" id="KW-0009">Actin-binding</keyword>
<evidence type="ECO:0000256" key="14">
    <source>
        <dbReference type="ARBA" id="ARBA00023212"/>
    </source>
</evidence>
<keyword evidence="15" id="KW-0966">Cell projection</keyword>
<accession>A0A6P8GFE4</accession>
<dbReference type="Gene3D" id="2.30.29.30">
    <property type="entry name" value="Pleckstrin-homology domain (PH domain)/Phosphotyrosine-binding domain (PTB)"/>
    <property type="match status" value="1"/>
</dbReference>
<evidence type="ECO:0000256" key="1">
    <source>
        <dbReference type="ARBA" id="ARBA00004245"/>
    </source>
</evidence>
<feature type="coiled-coil region" evidence="19">
    <location>
        <begin position="786"/>
        <end position="813"/>
    </location>
</feature>
<dbReference type="GO" id="GO:0005522">
    <property type="term" value="F:profilin binding"/>
    <property type="evidence" value="ECO:0007669"/>
    <property type="project" value="TreeGrafter"/>
</dbReference>
<keyword evidence="22" id="KW-1185">Reference proteome</keyword>
<comment type="subcellular location">
    <subcellularLocation>
        <location evidence="2">Cell junction</location>
        <location evidence="2">Focal adhesion</location>
    </subcellularLocation>
    <subcellularLocation>
        <location evidence="3">Cell projection</location>
        <location evidence="3">Filopodium</location>
    </subcellularLocation>
    <subcellularLocation>
        <location evidence="4">Cell projection</location>
        <location evidence="4">Lamellipodium</location>
    </subcellularLocation>
    <subcellularLocation>
        <location evidence="1">Cytoplasm</location>
        <location evidence="1">Cytoskeleton</location>
    </subcellularLocation>
    <subcellularLocation>
        <location evidence="16">Synapse</location>
    </subcellularLocation>
</comment>
<keyword evidence="7" id="KW-0597">Phosphoprotein</keyword>
<dbReference type="PANTHER" id="PTHR11202:SF1">
    <property type="entry name" value="PROTEIN ENABLED HOMOLOG"/>
    <property type="match status" value="1"/>
</dbReference>
<evidence type="ECO:0000256" key="2">
    <source>
        <dbReference type="ARBA" id="ARBA00004246"/>
    </source>
</evidence>
<keyword evidence="14" id="KW-0206">Cytoskeleton</keyword>
<evidence type="ECO:0000313" key="23">
    <source>
        <dbReference type="RefSeq" id="XP_031437793.1"/>
    </source>
</evidence>
<keyword evidence="9" id="KW-0965">Cell junction</keyword>
<comment type="function">
    <text evidence="17">Ena/VASP proteins are actin-associated proteins involved in a range of processes dependent on cytoskeleton remodeling and cell polarity such as axon guidance and lamellipodial and filopodial dynamics in migrating cells. ENAH induces the formation of F-actin rich outgrowths in fibroblasts. Acts synergistically with BAIAP2-alpha and downstream of NTN1 to promote filipodia formation.</text>
</comment>
<organism evidence="22 23">
    <name type="scientific">Clupea harengus</name>
    <name type="common">Atlantic herring</name>
    <dbReference type="NCBI Taxonomy" id="7950"/>
    <lineage>
        <taxon>Eukaryota</taxon>
        <taxon>Metazoa</taxon>
        <taxon>Chordata</taxon>
        <taxon>Craniata</taxon>
        <taxon>Vertebrata</taxon>
        <taxon>Euteleostomi</taxon>
        <taxon>Actinopterygii</taxon>
        <taxon>Neopterygii</taxon>
        <taxon>Teleostei</taxon>
        <taxon>Clupei</taxon>
        <taxon>Clupeiformes</taxon>
        <taxon>Clupeoidei</taxon>
        <taxon>Clupeidae</taxon>
        <taxon>Clupea</taxon>
    </lineage>
</organism>
<dbReference type="Proteomes" id="UP000515152">
    <property type="component" value="Chromosome 15"/>
</dbReference>
<keyword evidence="10" id="KW-0770">Synapse</keyword>
<evidence type="ECO:0000256" key="17">
    <source>
        <dbReference type="ARBA" id="ARBA00056269"/>
    </source>
</evidence>
<dbReference type="PROSITE" id="PS50229">
    <property type="entry name" value="WH1"/>
    <property type="match status" value="1"/>
</dbReference>
<feature type="compositionally biased region" description="Low complexity" evidence="20">
    <location>
        <begin position="442"/>
        <end position="464"/>
    </location>
</feature>
<dbReference type="FunFam" id="1.20.5.1160:FF:000003">
    <property type="entry name" value="protein enabled homolog isoform X2"/>
    <property type="match status" value="1"/>
</dbReference>
<evidence type="ECO:0000256" key="20">
    <source>
        <dbReference type="SAM" id="MobiDB-lite"/>
    </source>
</evidence>
<evidence type="ECO:0000256" key="7">
    <source>
        <dbReference type="ARBA" id="ARBA00022553"/>
    </source>
</evidence>
<dbReference type="Pfam" id="PF08776">
    <property type="entry name" value="VASP_tetra"/>
    <property type="match status" value="1"/>
</dbReference>
<feature type="compositionally biased region" description="Polar residues" evidence="20">
    <location>
        <begin position="728"/>
        <end position="737"/>
    </location>
</feature>
<dbReference type="GO" id="GO:0070358">
    <property type="term" value="P:actin polymerization-dependent cell motility"/>
    <property type="evidence" value="ECO:0007669"/>
    <property type="project" value="TreeGrafter"/>
</dbReference>
<feature type="region of interest" description="Disordered" evidence="20">
    <location>
        <begin position="143"/>
        <end position="339"/>
    </location>
</feature>
<keyword evidence="11" id="KW-0729">SH3-binding</keyword>
<dbReference type="Pfam" id="PF00568">
    <property type="entry name" value="WH1"/>
    <property type="match status" value="1"/>
</dbReference>
<evidence type="ECO:0000256" key="3">
    <source>
        <dbReference type="ARBA" id="ARBA00004486"/>
    </source>
</evidence>
<feature type="compositionally biased region" description="Polar residues" evidence="20">
    <location>
        <begin position="143"/>
        <end position="159"/>
    </location>
</feature>
<feature type="region of interest" description="Disordered" evidence="20">
    <location>
        <begin position="676"/>
        <end position="695"/>
    </location>
</feature>
<dbReference type="CTD" id="55740"/>
<dbReference type="GO" id="GO:0045202">
    <property type="term" value="C:synapse"/>
    <property type="evidence" value="ECO:0007669"/>
    <property type="project" value="UniProtKB-SubCell"/>
</dbReference>
<comment type="similarity">
    <text evidence="5">Belongs to the Ena/VASP family.</text>
</comment>
<dbReference type="RefSeq" id="XP_031437793.1">
    <property type="nucleotide sequence ID" value="XM_031581933.2"/>
</dbReference>
<feature type="compositionally biased region" description="Polar residues" evidence="20">
    <location>
        <begin position="763"/>
        <end position="778"/>
    </location>
</feature>
<dbReference type="InterPro" id="IPR014885">
    <property type="entry name" value="VASP_tetra"/>
</dbReference>
<feature type="compositionally biased region" description="Pro residues" evidence="20">
    <location>
        <begin position="564"/>
        <end position="577"/>
    </location>
</feature>
<dbReference type="SMART" id="SM00461">
    <property type="entry name" value="WH1"/>
    <property type="match status" value="1"/>
</dbReference>
<feature type="compositionally biased region" description="Pro residues" evidence="20">
    <location>
        <begin position="540"/>
        <end position="549"/>
    </location>
</feature>
<feature type="region of interest" description="Disordered" evidence="20">
    <location>
        <begin position="352"/>
        <end position="638"/>
    </location>
</feature>
<name>A0A6P8GFE4_CLUHA</name>
<evidence type="ECO:0000256" key="12">
    <source>
        <dbReference type="ARBA" id="ARBA00023054"/>
    </source>
</evidence>
<dbReference type="GO" id="GO:0008154">
    <property type="term" value="P:actin polymerization or depolymerization"/>
    <property type="evidence" value="ECO:0007669"/>
    <property type="project" value="TreeGrafter"/>
</dbReference>
<evidence type="ECO:0000256" key="10">
    <source>
        <dbReference type="ARBA" id="ARBA00023018"/>
    </source>
</evidence>
<dbReference type="InterPro" id="IPR011993">
    <property type="entry name" value="PH-like_dom_sf"/>
</dbReference>
<feature type="compositionally biased region" description="Pro residues" evidence="20">
    <location>
        <begin position="587"/>
        <end position="601"/>
    </location>
</feature>
<evidence type="ECO:0000256" key="6">
    <source>
        <dbReference type="ARBA" id="ARBA00022490"/>
    </source>
</evidence>
<feature type="compositionally biased region" description="Pro residues" evidence="20">
    <location>
        <begin position="369"/>
        <end position="380"/>
    </location>
</feature>
<dbReference type="InterPro" id="IPR000697">
    <property type="entry name" value="WH1/EVH1_dom"/>
</dbReference>
<feature type="compositionally biased region" description="Pro residues" evidence="20">
    <location>
        <begin position="422"/>
        <end position="438"/>
    </location>
</feature>
<dbReference type="GO" id="GO:0030027">
    <property type="term" value="C:lamellipodium"/>
    <property type="evidence" value="ECO:0007669"/>
    <property type="project" value="UniProtKB-SubCell"/>
</dbReference>
<feature type="domain" description="WH1" evidence="21">
    <location>
        <begin position="26"/>
        <end position="139"/>
    </location>
</feature>
<feature type="compositionally biased region" description="Low complexity" evidence="20">
    <location>
        <begin position="298"/>
        <end position="311"/>
    </location>
</feature>
<dbReference type="GO" id="GO:0005856">
    <property type="term" value="C:cytoskeleton"/>
    <property type="evidence" value="ECO:0007669"/>
    <property type="project" value="UniProtKB-SubCell"/>
</dbReference>
<evidence type="ECO:0000256" key="5">
    <source>
        <dbReference type="ARBA" id="ARBA00009785"/>
    </source>
</evidence>
<evidence type="ECO:0000256" key="15">
    <source>
        <dbReference type="ARBA" id="ARBA00023273"/>
    </source>
</evidence>
<dbReference type="GO" id="GO:0005829">
    <property type="term" value="C:cytosol"/>
    <property type="evidence" value="ECO:0007669"/>
    <property type="project" value="UniProtKB-ARBA"/>
</dbReference>
<dbReference type="PANTHER" id="PTHR11202">
    <property type="entry name" value="SPROUTY-RELATED, EVH1 DOMAIN-CONTAINING PROTEIN FAMILY MEMBER"/>
    <property type="match status" value="1"/>
</dbReference>
<feature type="compositionally biased region" description="Pro residues" evidence="20">
    <location>
        <begin position="465"/>
        <end position="499"/>
    </location>
</feature>
<keyword evidence="8" id="KW-0677">Repeat</keyword>
<evidence type="ECO:0000256" key="16">
    <source>
        <dbReference type="ARBA" id="ARBA00034103"/>
    </source>
</evidence>
<evidence type="ECO:0000256" key="18">
    <source>
        <dbReference type="ARBA" id="ARBA00072571"/>
    </source>
</evidence>
<gene>
    <name evidence="23" type="primary">enah</name>
</gene>
<dbReference type="SUPFAM" id="SSF118370">
    <property type="entry name" value="Vasodilator-stimulated phosphoprotein, VASP, tetramerisation domain"/>
    <property type="match status" value="1"/>
</dbReference>
<feature type="compositionally biased region" description="Pro residues" evidence="20">
    <location>
        <begin position="312"/>
        <end position="330"/>
    </location>
</feature>
<proteinExistence type="inferred from homology"/>
<evidence type="ECO:0000256" key="4">
    <source>
        <dbReference type="ARBA" id="ARBA00004510"/>
    </source>
</evidence>
<feature type="compositionally biased region" description="Basic and acidic residues" evidence="20">
    <location>
        <begin position="165"/>
        <end position="278"/>
    </location>
</feature>
<feature type="compositionally biased region" description="Low complexity" evidence="20">
    <location>
        <begin position="676"/>
        <end position="686"/>
    </location>
</feature>
<feature type="compositionally biased region" description="Pro residues" evidence="20">
    <location>
        <begin position="613"/>
        <end position="627"/>
    </location>
</feature>
<protein>
    <recommendedName>
        <fullName evidence="18">Protein enabled homolog</fullName>
    </recommendedName>
</protein>
<dbReference type="GO" id="GO:0017124">
    <property type="term" value="F:SH3 domain binding"/>
    <property type="evidence" value="ECO:0007669"/>
    <property type="project" value="UniProtKB-KW"/>
</dbReference>
<evidence type="ECO:0000256" key="11">
    <source>
        <dbReference type="ARBA" id="ARBA00023036"/>
    </source>
</evidence>
<evidence type="ECO:0000256" key="13">
    <source>
        <dbReference type="ARBA" id="ARBA00023203"/>
    </source>
</evidence>
<sequence length="821" mass="88496">MQLQSASNCKASGFILSERCTLASKMEIHREQSICQARAAVMVYDDANKKWVPAGGSTGFSRVHIYHHTGNNAFRVVGRKIQDHQVVINCAIPKGLKYNQATQTFHQWRDARQVYGLNFGSKEDANVFASAMTHALEVLNSQDSGSTLPRQSPQVQNGPSPEDLEMQRRQLQDLQREKDQERERQEQDMQERDRQEHKRQERERLEQEKLEKEQSERERAERQRQEQERQEQERQEQEQLERERLERELTERERLGREKQDREQEQLDREQMDWERGRRISNAAFESTLYTPPTPDYSRTTSSSRAASPSTPSHPSPTSLPPCSTPPTPPLRHSASRFATSLGSAFHPVLPHYATVPRKQPTLASSPTPHSPPAPVPIPPAAHKSSIWSASNFSPLPPSPPVMISSPPAKATGPRPVIAIPSPSPLMQKPPSPTPPNGQPASPKLHSPSPKLHSPSPKLHAPSPILAPPPPSASTPTPPLPPPPPLPFSPCHPAPPMPTSPHVSSPSPLPAVVPSPSAASPASAELSVYSVLGDSCSTPPGLPACPPADVPCQPDAVQGLGLPMPTPTPPPPPPLPPGSSVTSAITGPPPPPPPPPPPLPPTLTLQPASGHAPIPPPPTPPPPPPLPSGLFTISRTLEDNQPLSGLAAAIAGAKLRKVPRSDDASGAGVGAAVAGVGGAKAEAARGNGPLSAGGGLMEEMSALLARRRRIAEKGSSPEPEQRADEPETATSKFTPCSTPDMPRKIWERTNTMNGSKSPVIGRSKSTPSTPGSLSTNGVLTEGLDYDRLKQDILEEMRKELSRLKEELIDAIREELGKSNSA</sequence>
<dbReference type="GO" id="GO:0005925">
    <property type="term" value="C:focal adhesion"/>
    <property type="evidence" value="ECO:0007669"/>
    <property type="project" value="UniProtKB-SubCell"/>
</dbReference>
<dbReference type="GO" id="GO:0030175">
    <property type="term" value="C:filopodium"/>
    <property type="evidence" value="ECO:0007669"/>
    <property type="project" value="UniProtKB-SubCell"/>
</dbReference>
<evidence type="ECO:0000256" key="8">
    <source>
        <dbReference type="ARBA" id="ARBA00022737"/>
    </source>
</evidence>
<reference evidence="23" key="1">
    <citation type="submission" date="2025-08" db="UniProtKB">
        <authorList>
            <consortium name="RefSeq"/>
        </authorList>
    </citation>
    <scope>IDENTIFICATION</scope>
</reference>
<keyword evidence="12 19" id="KW-0175">Coiled coil</keyword>
<keyword evidence="6" id="KW-0963">Cytoplasm</keyword>
<dbReference type="FunFam" id="2.30.29.30:FF:000047">
    <property type="entry name" value="vasodilator-stimulated phosphoprotein isoform X2"/>
    <property type="match status" value="1"/>
</dbReference>
<dbReference type="GeneID" id="105892808"/>
<dbReference type="CDD" id="cd22185">
    <property type="entry name" value="WH2_hVASP-like"/>
    <property type="match status" value="1"/>
</dbReference>
<dbReference type="SUPFAM" id="SSF50729">
    <property type="entry name" value="PH domain-like"/>
    <property type="match status" value="1"/>
</dbReference>